<dbReference type="OrthoDB" id="437580at2759"/>
<evidence type="ECO:0000313" key="1">
    <source>
        <dbReference type="EMBL" id="CAF0724576.1"/>
    </source>
</evidence>
<protein>
    <recommendedName>
        <fullName evidence="3">R3H domain-containing protein</fullName>
    </recommendedName>
</protein>
<reference evidence="1" key="1">
    <citation type="submission" date="2021-02" db="EMBL/GenBank/DDBJ databases">
        <authorList>
            <person name="Nowell W R."/>
        </authorList>
    </citation>
    <scope>NUCLEOTIDE SEQUENCE</scope>
    <source>
        <strain evidence="1">Ploen Becks lab</strain>
    </source>
</reference>
<sequence length="209" mass="24464">MRGVNRKFLQSYLDEFTFRHNLNLSRNGAFDAMLKCISKLNDEFEDNYEDEIVDALPNGDLDDFVYVSNVRVEDSVECGNRVEDRVERSFQCNNIVELKFLDLTDLSMPDFKLAICEIIDNLKNKIYNLYQFRSNLQPEHRQIIYTLCEENGLKYEKRGTRYKKIIISTERESTACPILESVLPRDQHVSDVINIPVKREGGRPKKIID</sequence>
<organism evidence="1 2">
    <name type="scientific">Brachionus calyciflorus</name>
    <dbReference type="NCBI Taxonomy" id="104777"/>
    <lineage>
        <taxon>Eukaryota</taxon>
        <taxon>Metazoa</taxon>
        <taxon>Spiralia</taxon>
        <taxon>Gnathifera</taxon>
        <taxon>Rotifera</taxon>
        <taxon>Eurotatoria</taxon>
        <taxon>Monogononta</taxon>
        <taxon>Pseudotrocha</taxon>
        <taxon>Ploima</taxon>
        <taxon>Brachionidae</taxon>
        <taxon>Brachionus</taxon>
    </lineage>
</organism>
<keyword evidence="2" id="KW-1185">Reference proteome</keyword>
<proteinExistence type="predicted"/>
<comment type="caution">
    <text evidence="1">The sequence shown here is derived from an EMBL/GenBank/DDBJ whole genome shotgun (WGS) entry which is preliminary data.</text>
</comment>
<name>A0A813MU95_9BILA</name>
<accession>A0A813MU95</accession>
<dbReference type="AlphaFoldDB" id="A0A813MU95"/>
<evidence type="ECO:0008006" key="3">
    <source>
        <dbReference type="Google" id="ProtNLM"/>
    </source>
</evidence>
<gene>
    <name evidence="1" type="ORF">OXX778_LOCUS2426</name>
</gene>
<dbReference type="Proteomes" id="UP000663879">
    <property type="component" value="Unassembled WGS sequence"/>
</dbReference>
<dbReference type="EMBL" id="CAJNOC010000188">
    <property type="protein sequence ID" value="CAF0724576.1"/>
    <property type="molecule type" value="Genomic_DNA"/>
</dbReference>
<evidence type="ECO:0000313" key="2">
    <source>
        <dbReference type="Proteomes" id="UP000663879"/>
    </source>
</evidence>